<evidence type="ECO:0000313" key="3">
    <source>
        <dbReference type="Proteomes" id="UP000027195"/>
    </source>
</evidence>
<dbReference type="AlphaFoldDB" id="A0A067MHR9"/>
<organism evidence="2 3">
    <name type="scientific">Botryobasidium botryosum (strain FD-172 SS1)</name>
    <dbReference type="NCBI Taxonomy" id="930990"/>
    <lineage>
        <taxon>Eukaryota</taxon>
        <taxon>Fungi</taxon>
        <taxon>Dikarya</taxon>
        <taxon>Basidiomycota</taxon>
        <taxon>Agaricomycotina</taxon>
        <taxon>Agaricomycetes</taxon>
        <taxon>Cantharellales</taxon>
        <taxon>Botryobasidiaceae</taxon>
        <taxon>Botryobasidium</taxon>
    </lineage>
</organism>
<feature type="region of interest" description="Disordered" evidence="1">
    <location>
        <begin position="1"/>
        <end position="117"/>
    </location>
</feature>
<dbReference type="InParanoid" id="A0A067MHR9"/>
<feature type="compositionally biased region" description="Basic residues" evidence="1">
    <location>
        <begin position="92"/>
        <end position="101"/>
    </location>
</feature>
<keyword evidence="3" id="KW-1185">Reference proteome</keyword>
<accession>A0A067MHR9</accession>
<feature type="region of interest" description="Disordered" evidence="1">
    <location>
        <begin position="227"/>
        <end position="269"/>
    </location>
</feature>
<proteinExistence type="predicted"/>
<sequence length="370" mass="40274">MRFIAIPKNSPRANEGNALLPAKAGTTNNGASSSTARSSTKNALQLSPSVNHIQSHPRPHPNSYPQSKGLREGPQSSVPFPASPERNVKAKALSRTHHHPQQKPCDHTPRDSSFDSSLVSEADTVTCSFESSVTSLATTLNSSLSSLSSTVRMSADRKLPYPSYASEKDVPSDTDSDGTEHLVSCADYVEHFTRIRRSTLLCNAAMPDGVWNRRSSCIAGVNFPDSRSRGSLSLKSEPDTEDGASSPSTTCSDTTLLTTPSSSSCPPNIWVASDRPRPGSLHSDPYKRRFSLPTNIVRSLPLVPDRDLPLIPQTILMGSDVSEYDAGKHGRWRNVLHGRSGWRVLFVRPRSYGNVISVCGRIRDASRERL</sequence>
<evidence type="ECO:0000313" key="2">
    <source>
        <dbReference type="EMBL" id="KDQ11422.1"/>
    </source>
</evidence>
<feature type="compositionally biased region" description="Polar residues" evidence="1">
    <location>
        <begin position="25"/>
        <end position="54"/>
    </location>
</feature>
<feature type="compositionally biased region" description="Basic and acidic residues" evidence="1">
    <location>
        <begin position="104"/>
        <end position="113"/>
    </location>
</feature>
<reference evidence="3" key="1">
    <citation type="journal article" date="2014" name="Proc. Natl. Acad. Sci. U.S.A.">
        <title>Extensive sampling of basidiomycete genomes demonstrates inadequacy of the white-rot/brown-rot paradigm for wood decay fungi.</title>
        <authorList>
            <person name="Riley R."/>
            <person name="Salamov A.A."/>
            <person name="Brown D.W."/>
            <person name="Nagy L.G."/>
            <person name="Floudas D."/>
            <person name="Held B.W."/>
            <person name="Levasseur A."/>
            <person name="Lombard V."/>
            <person name="Morin E."/>
            <person name="Otillar R."/>
            <person name="Lindquist E.A."/>
            <person name="Sun H."/>
            <person name="LaButti K.M."/>
            <person name="Schmutz J."/>
            <person name="Jabbour D."/>
            <person name="Luo H."/>
            <person name="Baker S.E."/>
            <person name="Pisabarro A.G."/>
            <person name="Walton J.D."/>
            <person name="Blanchette R.A."/>
            <person name="Henrissat B."/>
            <person name="Martin F."/>
            <person name="Cullen D."/>
            <person name="Hibbett D.S."/>
            <person name="Grigoriev I.V."/>
        </authorList>
    </citation>
    <scope>NUCLEOTIDE SEQUENCE [LARGE SCALE GENOMIC DNA]</scope>
    <source>
        <strain evidence="3">FD-172 SS1</strain>
    </source>
</reference>
<dbReference type="Proteomes" id="UP000027195">
    <property type="component" value="Unassembled WGS sequence"/>
</dbReference>
<gene>
    <name evidence="2" type="ORF">BOTBODRAFT_177260</name>
</gene>
<evidence type="ECO:0000256" key="1">
    <source>
        <dbReference type="SAM" id="MobiDB-lite"/>
    </source>
</evidence>
<protein>
    <submittedName>
        <fullName evidence="2">Uncharacterized protein</fullName>
    </submittedName>
</protein>
<feature type="compositionally biased region" description="Low complexity" evidence="1">
    <location>
        <begin position="245"/>
        <end position="267"/>
    </location>
</feature>
<dbReference type="HOGENOM" id="CLU_748009_0_0_1"/>
<dbReference type="EMBL" id="KL198058">
    <property type="protein sequence ID" value="KDQ11422.1"/>
    <property type="molecule type" value="Genomic_DNA"/>
</dbReference>
<name>A0A067MHR9_BOTB1</name>